<evidence type="ECO:0000256" key="4">
    <source>
        <dbReference type="ARBA" id="ARBA00011073"/>
    </source>
</evidence>
<evidence type="ECO:0000256" key="19">
    <source>
        <dbReference type="ARBA" id="ARBA00023145"/>
    </source>
</evidence>
<dbReference type="Pfam" id="PF23001">
    <property type="entry name" value="MBTP1_N"/>
    <property type="match status" value="1"/>
</dbReference>
<comment type="subcellular location">
    <subcellularLocation>
        <location evidence="2">Endoplasmic reticulum membrane</location>
        <topology evidence="2">Single-pass type I membrane protein</topology>
    </subcellularLocation>
    <subcellularLocation>
        <location evidence="3">Golgi apparatus membrane</location>
        <topology evidence="3">Single-pass membrane protein</topology>
    </subcellularLocation>
</comment>
<name>A0A8J5CHZ2_CHIOP</name>
<feature type="domain" description="Membrane-bound transcription factor site-1 protease-like N-terminal" evidence="31">
    <location>
        <begin position="197"/>
        <end position="277"/>
    </location>
</feature>
<dbReference type="PROSITE" id="PS51892">
    <property type="entry name" value="SUBTILASE"/>
    <property type="match status" value="1"/>
</dbReference>
<dbReference type="EC" id="3.4.21.112" evidence="24"/>
<evidence type="ECO:0000256" key="29">
    <source>
        <dbReference type="SAM" id="Phobius"/>
    </source>
</evidence>
<dbReference type="GO" id="GO:0004252">
    <property type="term" value="F:serine-type endopeptidase activity"/>
    <property type="evidence" value="ECO:0007669"/>
    <property type="project" value="UniProtKB-UniRule"/>
</dbReference>
<gene>
    <name evidence="34" type="primary">MBTPS1</name>
    <name evidence="34" type="ORF">GWK47_021248</name>
</gene>
<evidence type="ECO:0000256" key="8">
    <source>
        <dbReference type="ARBA" id="ARBA00022692"/>
    </source>
</evidence>
<proteinExistence type="inferred from homology"/>
<keyword evidence="5" id="KW-0153">Cholesterol metabolism</keyword>
<evidence type="ECO:0000256" key="23">
    <source>
        <dbReference type="ARBA" id="ARBA00050826"/>
    </source>
</evidence>
<keyword evidence="8 29" id="KW-0812">Transmembrane</keyword>
<accession>A0A8J5CHZ2</accession>
<dbReference type="Pfam" id="PF23094">
    <property type="entry name" value="MBTPS1_3rd"/>
    <property type="match status" value="1"/>
</dbReference>
<feature type="active site" description="Charge relay system" evidence="27">
    <location>
        <position position="439"/>
    </location>
</feature>
<feature type="domain" description="Peptidase S8/S53" evidence="30">
    <location>
        <begin position="430"/>
        <end position="695"/>
    </location>
</feature>
<dbReference type="InterPro" id="IPR050131">
    <property type="entry name" value="Peptidase_S8_subtilisin-like"/>
</dbReference>
<comment type="caution">
    <text evidence="34">The sequence shown here is derived from an EMBL/GenBank/DDBJ whole genome shotgun (WGS) entry which is preliminary data.</text>
</comment>
<feature type="domain" description="MBTPS1 third" evidence="33">
    <location>
        <begin position="716"/>
        <end position="845"/>
    </location>
</feature>
<evidence type="ECO:0000256" key="16">
    <source>
        <dbReference type="ARBA" id="ARBA00023034"/>
    </source>
</evidence>
<evidence type="ECO:0000256" key="6">
    <source>
        <dbReference type="ARBA" id="ARBA00022553"/>
    </source>
</evidence>
<keyword evidence="14" id="KW-0106">Calcium</keyword>
<evidence type="ECO:0000313" key="35">
    <source>
        <dbReference type="Proteomes" id="UP000770661"/>
    </source>
</evidence>
<dbReference type="InterPro" id="IPR036852">
    <property type="entry name" value="Peptidase_S8/S53_dom_sf"/>
</dbReference>
<dbReference type="InterPro" id="IPR055143">
    <property type="entry name" value="MBTP1_N"/>
</dbReference>
<dbReference type="PRINTS" id="PR00723">
    <property type="entry name" value="SUBTILISIN"/>
</dbReference>
<evidence type="ECO:0000256" key="11">
    <source>
        <dbReference type="ARBA" id="ARBA00022813"/>
    </source>
</evidence>
<dbReference type="InterPro" id="IPR023828">
    <property type="entry name" value="Peptidase_S8_Ser-AS"/>
</dbReference>
<evidence type="ECO:0000256" key="26">
    <source>
        <dbReference type="ARBA" id="ARBA00081324"/>
    </source>
</evidence>
<keyword evidence="18 29" id="KW-0472">Membrane</keyword>
<evidence type="ECO:0000256" key="25">
    <source>
        <dbReference type="ARBA" id="ARBA00067283"/>
    </source>
</evidence>
<evidence type="ECO:0000256" key="20">
    <source>
        <dbReference type="ARBA" id="ARBA00023166"/>
    </source>
</evidence>
<organism evidence="34 35">
    <name type="scientific">Chionoecetes opilio</name>
    <name type="common">Atlantic snow crab</name>
    <name type="synonym">Cancer opilio</name>
    <dbReference type="NCBI Taxonomy" id="41210"/>
    <lineage>
        <taxon>Eukaryota</taxon>
        <taxon>Metazoa</taxon>
        <taxon>Ecdysozoa</taxon>
        <taxon>Arthropoda</taxon>
        <taxon>Crustacea</taxon>
        <taxon>Multicrustacea</taxon>
        <taxon>Malacostraca</taxon>
        <taxon>Eumalacostraca</taxon>
        <taxon>Eucarida</taxon>
        <taxon>Decapoda</taxon>
        <taxon>Pleocyemata</taxon>
        <taxon>Brachyura</taxon>
        <taxon>Eubrachyura</taxon>
        <taxon>Majoidea</taxon>
        <taxon>Majidae</taxon>
        <taxon>Chionoecetes</taxon>
    </lineage>
</organism>
<feature type="active site" description="Charge relay system" evidence="27">
    <location>
        <position position="470"/>
    </location>
</feature>
<evidence type="ECO:0000256" key="7">
    <source>
        <dbReference type="ARBA" id="ARBA00022670"/>
    </source>
</evidence>
<keyword evidence="19" id="KW-0865">Zymogen</keyword>
<keyword evidence="15 29" id="KW-1133">Transmembrane helix</keyword>
<evidence type="ECO:0000256" key="17">
    <source>
        <dbReference type="ARBA" id="ARBA00023098"/>
    </source>
</evidence>
<keyword evidence="10 27" id="KW-0378">Hydrolase</keyword>
<dbReference type="PROSITE" id="PS00137">
    <property type="entry name" value="SUBTILASE_HIS"/>
    <property type="match status" value="1"/>
</dbReference>
<feature type="region of interest" description="Disordered" evidence="28">
    <location>
        <begin position="316"/>
        <end position="383"/>
    </location>
</feature>
<keyword evidence="17" id="KW-0443">Lipid metabolism</keyword>
<comment type="catalytic activity">
    <reaction evidence="23">
        <text>Processes precursors containing basic and hydrophobic/aliphatic residues at P4 and P2, respectively, with a relatively relaxed acceptance of amino acids at P1 and P3.</text>
        <dbReference type="EC" id="3.4.21.112"/>
    </reaction>
</comment>
<dbReference type="GO" id="GO:0008203">
    <property type="term" value="P:cholesterol metabolic process"/>
    <property type="evidence" value="ECO:0007669"/>
    <property type="project" value="UniProtKB-KW"/>
</dbReference>
<evidence type="ECO:0000256" key="5">
    <source>
        <dbReference type="ARBA" id="ARBA00022548"/>
    </source>
</evidence>
<keyword evidence="35" id="KW-1185">Reference proteome</keyword>
<evidence type="ECO:0000256" key="27">
    <source>
        <dbReference type="PROSITE-ProRule" id="PRU01240"/>
    </source>
</evidence>
<keyword evidence="7 27" id="KW-0645">Protease</keyword>
<dbReference type="InterPro" id="IPR015500">
    <property type="entry name" value="Peptidase_S8_subtilisin-rel"/>
</dbReference>
<feature type="region of interest" description="Disordered" evidence="28">
    <location>
        <begin position="127"/>
        <end position="183"/>
    </location>
</feature>
<dbReference type="PANTHER" id="PTHR43806:SF7">
    <property type="entry name" value="MEMBRANE-BOUND TRANSCRIPTION FACTOR SITE-1 PROTEASE"/>
    <property type="match status" value="1"/>
</dbReference>
<comment type="cofactor">
    <cofactor evidence="1">
        <name>Ca(2+)</name>
        <dbReference type="ChEBI" id="CHEBI:29108"/>
    </cofactor>
</comment>
<evidence type="ECO:0000256" key="15">
    <source>
        <dbReference type="ARBA" id="ARBA00022989"/>
    </source>
</evidence>
<reference evidence="34" key="1">
    <citation type="submission" date="2020-07" db="EMBL/GenBank/DDBJ databases">
        <title>The High-quality genome of the commercially important snow crab, Chionoecetes opilio.</title>
        <authorList>
            <person name="Jeong J.-H."/>
            <person name="Ryu S."/>
        </authorList>
    </citation>
    <scope>NUCLEOTIDE SEQUENCE</scope>
    <source>
        <strain evidence="34">MADBK_172401_WGS</strain>
        <tissue evidence="34">Digestive gland</tissue>
    </source>
</reference>
<protein>
    <recommendedName>
        <fullName evidence="25">Membrane-bound transcription factor site-1 protease</fullName>
        <ecNumber evidence="24">3.4.21.112</ecNumber>
    </recommendedName>
    <alternativeName>
        <fullName evidence="26">Endopeptidase S1P</fullName>
    </alternativeName>
</protein>
<feature type="transmembrane region" description="Helical" evidence="29">
    <location>
        <begin position="1306"/>
        <end position="1324"/>
    </location>
</feature>
<dbReference type="Gene3D" id="3.40.50.200">
    <property type="entry name" value="Peptidase S8/S53 domain"/>
    <property type="match status" value="1"/>
</dbReference>
<evidence type="ECO:0000256" key="13">
    <source>
        <dbReference type="ARBA" id="ARBA00022825"/>
    </source>
</evidence>
<keyword evidence="21" id="KW-0325">Glycoprotein</keyword>
<dbReference type="Pfam" id="PF00082">
    <property type="entry name" value="Peptidase_S8"/>
    <property type="match status" value="1"/>
</dbReference>
<keyword evidence="16" id="KW-0333">Golgi apparatus</keyword>
<comment type="similarity">
    <text evidence="4 27">Belongs to the peptidase S8 family.</text>
</comment>
<evidence type="ECO:0000256" key="12">
    <source>
        <dbReference type="ARBA" id="ARBA00022824"/>
    </source>
</evidence>
<keyword evidence="9" id="KW-0732">Signal</keyword>
<dbReference type="InterPro" id="IPR000209">
    <property type="entry name" value="Peptidase_S8/S53_dom"/>
</dbReference>
<dbReference type="GO" id="GO:0000139">
    <property type="term" value="C:Golgi membrane"/>
    <property type="evidence" value="ECO:0007669"/>
    <property type="project" value="UniProtKB-SubCell"/>
</dbReference>
<evidence type="ECO:0000256" key="21">
    <source>
        <dbReference type="ARBA" id="ARBA00023180"/>
    </source>
</evidence>
<sequence>MKPNFRWKKIDTSEKGAVVSNTETSRHNDRPLPYERQAVTKDRVDGTTGGDFSYHLDMQVMKNPEVEGRKPKCFCSSQVIKTRTRQESNGFGTTLKNIFYWRPDWRGSFVFIVIVVCLLSRTTQGALNSDSDATHGDDNVMFHGRRLSGLTPSEPVDTVQEESSKPEAPRHGGAEPTQPPCGKEKGVLMKIQYSSSIVENEYIVAFKGYYRQEARERFIEAALNESNVVRWEVMPRNNPASDYPSDFDVVQIQEFHNNIGLDALKDHPAVKTVTAQRMVIRHLHFVNDTEDQWEEKTFANVSDTEERHMIFNATDSDRNTFSDETSLNSEEELFDTQEVHSDTDNPEAGGDKAKAASGGEPCSGDNCKEGETENGTWPASRPLRRSSLTLGTAFWQTTGRHSSRRLLRAIPRQITTTLQADVLWSMGITGTGVKVAVFDTGLSKSHPHFKRIKERTNWTNEKTLDDGLGHGTFVAGVIASSGKTCLGFAPDAELHIYRVFTNNQVSYTSWFLDAFNYAILKKVDVLNLSIGGPDFMDHPFVDKVWELTANRVIMVSAIGNDGPLYGTLNNPADQMDVIGVGGINFEDQIARFFLPRHDHLGAASGFLPFYPDSYGRVKPDIVTYGSLVQGSSMEGKCRQLSGTSVASPVVAGAVTLLASGVLHRGGIINPASMKQALMASARRLPGVNMFEQGHGKLDLVKAYQVLSKYKPQASLSPSYIDLTECQYMWPYCTQPLYYGAMPVIVNVTILNGMGVSGRIVEKPVWHPYTPQFGQHLEIAFTYSEVLWPWSGHLAVWITVAESGRDWEGHARGHISITVESPPEEGETQPRISHVKLPVKAKMIPTPPRHKRVLWDQFHNLRYPPGYFPRDNLRMNNDPLDWNADHIHTNFKDMYQHLRNSGYYVEVLGSPFTCFDASKYGTLMIVDPEEEYFPEEVTKLRQDVEKGLSLIVFADWYNVNVMKKVKFYDENTKQLWMPVTGGSNIPALNYLLGFWGVALSDGVYEGDFTLGDRDMYYATGTSLAMFPREGIVVRKTLNDHAKEMLEAENESVQDVPILGLLQTESNNLADTGDKGQSQGRLVVYGDSNCLDNSHLQKDCFWMLDALLEYTTTSHLAGVFSSSAGAPIPPTTDLPTKMENSNLHKHSKVVEQTLGMEQMRPLPECPALMPVTPQPLNVSNKNLNIHVGLKLLSQPEVVAAVKVAAVDVPPLPLDGHGGGQGEKAPGSSNTAPKDKTLCFILAPKDKTCVFTAPKVKTCVFLCFILAPKDKTLCFILAPKDKTLCFILAPKDKTWSSLNSLGYPTERTPAFAILSIVVVVLMVCYWYRSRHRPKRRRSKLRKVFMAAINGRLPSV</sequence>
<evidence type="ECO:0000259" key="32">
    <source>
        <dbReference type="Pfam" id="PF23090"/>
    </source>
</evidence>
<evidence type="ECO:0000259" key="33">
    <source>
        <dbReference type="Pfam" id="PF23094"/>
    </source>
</evidence>
<dbReference type="PROSITE" id="PS00138">
    <property type="entry name" value="SUBTILASE_SER"/>
    <property type="match status" value="1"/>
</dbReference>
<dbReference type="Proteomes" id="UP000770661">
    <property type="component" value="Unassembled WGS sequence"/>
</dbReference>
<feature type="compositionally biased region" description="Basic and acidic residues" evidence="28">
    <location>
        <begin position="162"/>
        <end position="173"/>
    </location>
</feature>
<feature type="compositionally biased region" description="Basic and acidic residues" evidence="28">
    <location>
        <begin position="337"/>
        <end position="354"/>
    </location>
</feature>
<keyword evidence="22" id="KW-0753">Steroid metabolism</keyword>
<evidence type="ECO:0000256" key="9">
    <source>
        <dbReference type="ARBA" id="ARBA00022729"/>
    </source>
</evidence>
<evidence type="ECO:0000256" key="1">
    <source>
        <dbReference type="ARBA" id="ARBA00001913"/>
    </source>
</evidence>
<dbReference type="EMBL" id="JACEEZ010023598">
    <property type="protein sequence ID" value="KAG0711124.1"/>
    <property type="molecule type" value="Genomic_DNA"/>
</dbReference>
<evidence type="ECO:0000256" key="10">
    <source>
        <dbReference type="ARBA" id="ARBA00022801"/>
    </source>
</evidence>
<feature type="active site" description="Charge relay system" evidence="27">
    <location>
        <position position="644"/>
    </location>
</feature>
<evidence type="ECO:0000256" key="28">
    <source>
        <dbReference type="SAM" id="MobiDB-lite"/>
    </source>
</evidence>
<evidence type="ECO:0000256" key="14">
    <source>
        <dbReference type="ARBA" id="ARBA00022837"/>
    </source>
</evidence>
<dbReference type="OrthoDB" id="1740355at2759"/>
<dbReference type="GO" id="GO:0006508">
    <property type="term" value="P:proteolysis"/>
    <property type="evidence" value="ECO:0007669"/>
    <property type="project" value="UniProtKB-KW"/>
</dbReference>
<keyword evidence="6" id="KW-0597">Phosphoprotein</keyword>
<dbReference type="PANTHER" id="PTHR43806">
    <property type="entry name" value="PEPTIDASE S8"/>
    <property type="match status" value="1"/>
</dbReference>
<dbReference type="InterPro" id="IPR022398">
    <property type="entry name" value="Peptidase_S8_His-AS"/>
</dbReference>
<dbReference type="GO" id="GO:0005789">
    <property type="term" value="C:endoplasmic reticulum membrane"/>
    <property type="evidence" value="ECO:0007669"/>
    <property type="project" value="UniProtKB-SubCell"/>
</dbReference>
<evidence type="ECO:0000256" key="22">
    <source>
        <dbReference type="ARBA" id="ARBA00023221"/>
    </source>
</evidence>
<keyword evidence="13 27" id="KW-0720">Serine protease</keyword>
<evidence type="ECO:0000256" key="2">
    <source>
        <dbReference type="ARBA" id="ARBA00004115"/>
    </source>
</evidence>
<feature type="domain" description="MBTPS1 fourth" evidence="32">
    <location>
        <begin position="846"/>
        <end position="1122"/>
    </location>
</feature>
<keyword evidence="12" id="KW-0256">Endoplasmic reticulum</keyword>
<keyword evidence="11" id="KW-0068">Autocatalytic cleavage</keyword>
<keyword evidence="20" id="KW-1207">Sterol metabolism</keyword>
<dbReference type="FunFam" id="3.40.50.200:FF:000008">
    <property type="entry name" value="Membrane-bound transcription factor site-1 protease preproprotein"/>
    <property type="match status" value="1"/>
</dbReference>
<dbReference type="InterPro" id="IPR057032">
    <property type="entry name" value="MBTPS1_4th"/>
</dbReference>
<evidence type="ECO:0000256" key="3">
    <source>
        <dbReference type="ARBA" id="ARBA00004194"/>
    </source>
</evidence>
<evidence type="ECO:0000313" key="34">
    <source>
        <dbReference type="EMBL" id="KAG0711124.1"/>
    </source>
</evidence>
<dbReference type="Pfam" id="PF23090">
    <property type="entry name" value="MBTPS1_4th"/>
    <property type="match status" value="1"/>
</dbReference>
<evidence type="ECO:0000256" key="24">
    <source>
        <dbReference type="ARBA" id="ARBA00066596"/>
    </source>
</evidence>
<evidence type="ECO:0000259" key="30">
    <source>
        <dbReference type="Pfam" id="PF00082"/>
    </source>
</evidence>
<dbReference type="InterPro" id="IPR057060">
    <property type="entry name" value="MBTPS1_3rd"/>
</dbReference>
<evidence type="ECO:0000256" key="18">
    <source>
        <dbReference type="ARBA" id="ARBA00023136"/>
    </source>
</evidence>
<dbReference type="SUPFAM" id="SSF52743">
    <property type="entry name" value="Subtilisin-like"/>
    <property type="match status" value="1"/>
</dbReference>
<evidence type="ECO:0000259" key="31">
    <source>
        <dbReference type="Pfam" id="PF23001"/>
    </source>
</evidence>